<dbReference type="Gene3D" id="2.40.128.290">
    <property type="entry name" value="Uncharacterised protein Atu4866, PF11512"/>
    <property type="match status" value="1"/>
</dbReference>
<comment type="caution">
    <text evidence="1">The sequence shown here is derived from an EMBL/GenBank/DDBJ whole genome shotgun (WGS) entry which is preliminary data.</text>
</comment>
<gene>
    <name evidence="1" type="ORF">OKJ99_11325</name>
</gene>
<name>A0ABU6F250_9ACTN</name>
<dbReference type="Proteomes" id="UP001354931">
    <property type="component" value="Unassembled WGS sequence"/>
</dbReference>
<reference evidence="1 2" key="1">
    <citation type="submission" date="2022-10" db="EMBL/GenBank/DDBJ databases">
        <authorList>
            <person name="Xie J."/>
            <person name="Shen N."/>
        </authorList>
    </citation>
    <scope>NUCLEOTIDE SEQUENCE [LARGE SCALE GENOMIC DNA]</scope>
    <source>
        <strain evidence="1 2">YIM65594</strain>
    </source>
</reference>
<dbReference type="EMBL" id="JAOZYC010000088">
    <property type="protein sequence ID" value="MEB8338090.1"/>
    <property type="molecule type" value="Genomic_DNA"/>
</dbReference>
<organism evidence="1 2">
    <name type="scientific">Streptomyces endophyticus</name>
    <dbReference type="NCBI Taxonomy" id="714166"/>
    <lineage>
        <taxon>Bacteria</taxon>
        <taxon>Bacillati</taxon>
        <taxon>Actinomycetota</taxon>
        <taxon>Actinomycetes</taxon>
        <taxon>Kitasatosporales</taxon>
        <taxon>Streptomycetaceae</taxon>
        <taxon>Streptomyces</taxon>
    </lineage>
</organism>
<protein>
    <submittedName>
        <fullName evidence="1">Atu4866 domain-containing protein</fullName>
    </submittedName>
</protein>
<dbReference type="InterPro" id="IPR020955">
    <property type="entry name" value="Uncharacterised_Atu4866"/>
</dbReference>
<keyword evidence="2" id="KW-1185">Reference proteome</keyword>
<dbReference type="RefSeq" id="WP_326015828.1">
    <property type="nucleotide sequence ID" value="NZ_JAOZYC010000088.1"/>
</dbReference>
<evidence type="ECO:0000313" key="1">
    <source>
        <dbReference type="EMBL" id="MEB8338090.1"/>
    </source>
</evidence>
<dbReference type="Pfam" id="PF11512">
    <property type="entry name" value="Atu4866"/>
    <property type="match status" value="1"/>
</dbReference>
<sequence length="93" mass="9663">MVNTHGDAHPYLGMWITADGQVRHQLLPGGPYDEARGSVESACTGSCQITGDRIFYQDDSAFSADGIFIDGVLHHAGMAMHCAGAAPSTAGAV</sequence>
<evidence type="ECO:0000313" key="2">
    <source>
        <dbReference type="Proteomes" id="UP001354931"/>
    </source>
</evidence>
<accession>A0ABU6F250</accession>
<dbReference type="InterPro" id="IPR038646">
    <property type="entry name" value="Atu4866-like_sf"/>
</dbReference>
<proteinExistence type="predicted"/>